<gene>
    <name evidence="4" type="ORF">FEM48_Zijuj01G0049100</name>
</gene>
<protein>
    <recommendedName>
        <fullName evidence="6">Protein transport protein Sec61 subunit alpha-like</fullName>
    </recommendedName>
</protein>
<proteinExistence type="inferred from homology"/>
<sequence length="229" mass="25119">MPIMPQTSNFYLPKTLYLYGTDPIFLDHSVQSSKDLQSSPGGSWLIYEQDKVRSLREAFCRQNIPNVINLLATVLVFLIVIYLQGVRVGYSGNFLVNPLGVWKESEYSGHSIPVGALLTILADMAANPFHALFHVLFMLSASALFSKTWIEVSGSSSRDVAKQLKRDLNRYVPTAAAFGGMCTSALTMLADFKGAIGSGTGILVVVTIIYQYFNTCEKEKASELGVFGL</sequence>
<dbReference type="AlphaFoldDB" id="A0A978VZ85"/>
<dbReference type="SUPFAM" id="SSF103491">
    <property type="entry name" value="Preprotein translocase SecY subunit"/>
    <property type="match status" value="1"/>
</dbReference>
<keyword evidence="3" id="KW-0812">Transmembrane</keyword>
<comment type="similarity">
    <text evidence="2">Belongs to the SecY/SEC61-alpha family.</text>
</comment>
<feature type="transmembrane region" description="Helical" evidence="3">
    <location>
        <begin position="195"/>
        <end position="213"/>
    </location>
</feature>
<comment type="subcellular location">
    <subcellularLocation>
        <location evidence="1">Plastid</location>
        <location evidence="1">Chloroplast thylakoid membrane</location>
        <topology evidence="1">Multi-pass membrane protein</topology>
    </subcellularLocation>
</comment>
<feature type="transmembrane region" description="Helical" evidence="3">
    <location>
        <begin position="63"/>
        <end position="83"/>
    </location>
</feature>
<dbReference type="PANTHER" id="PTHR10906">
    <property type="entry name" value="SECY/SEC61-ALPHA FAMILY MEMBER"/>
    <property type="match status" value="1"/>
</dbReference>
<evidence type="ECO:0000256" key="1">
    <source>
        <dbReference type="ARBA" id="ARBA00004454"/>
    </source>
</evidence>
<dbReference type="Gene3D" id="1.10.3370.10">
    <property type="entry name" value="SecY subunit domain"/>
    <property type="match status" value="2"/>
</dbReference>
<dbReference type="Proteomes" id="UP000813462">
    <property type="component" value="Unassembled WGS sequence"/>
</dbReference>
<evidence type="ECO:0000256" key="2">
    <source>
        <dbReference type="RuleBase" id="RU004349"/>
    </source>
</evidence>
<evidence type="ECO:0000313" key="4">
    <source>
        <dbReference type="EMBL" id="KAH7545019.1"/>
    </source>
</evidence>
<name>A0A978VZ85_ZIZJJ</name>
<keyword evidence="3" id="KW-0472">Membrane</keyword>
<keyword evidence="3" id="KW-1133">Transmembrane helix</keyword>
<organism evidence="4 5">
    <name type="scientific">Ziziphus jujuba var. spinosa</name>
    <dbReference type="NCBI Taxonomy" id="714518"/>
    <lineage>
        <taxon>Eukaryota</taxon>
        <taxon>Viridiplantae</taxon>
        <taxon>Streptophyta</taxon>
        <taxon>Embryophyta</taxon>
        <taxon>Tracheophyta</taxon>
        <taxon>Spermatophyta</taxon>
        <taxon>Magnoliopsida</taxon>
        <taxon>eudicotyledons</taxon>
        <taxon>Gunneridae</taxon>
        <taxon>Pentapetalae</taxon>
        <taxon>rosids</taxon>
        <taxon>fabids</taxon>
        <taxon>Rosales</taxon>
        <taxon>Rhamnaceae</taxon>
        <taxon>Paliureae</taxon>
        <taxon>Ziziphus</taxon>
    </lineage>
</organism>
<dbReference type="InterPro" id="IPR023201">
    <property type="entry name" value="SecY_dom_sf"/>
</dbReference>
<reference evidence="4" key="1">
    <citation type="journal article" date="2021" name="Front. Plant Sci.">
        <title>Chromosome-Scale Genome Assembly for Chinese Sour Jujube and Insights Into Its Genome Evolution and Domestication Signature.</title>
        <authorList>
            <person name="Shen L.-Y."/>
            <person name="Luo H."/>
            <person name="Wang X.-L."/>
            <person name="Wang X.-M."/>
            <person name="Qiu X.-J."/>
            <person name="Liu H."/>
            <person name="Zhou S.-S."/>
            <person name="Jia K.-H."/>
            <person name="Nie S."/>
            <person name="Bao Y.-T."/>
            <person name="Zhang R.-G."/>
            <person name="Yun Q.-Z."/>
            <person name="Chai Y.-H."/>
            <person name="Lu J.-Y."/>
            <person name="Li Y."/>
            <person name="Zhao S.-W."/>
            <person name="Mao J.-F."/>
            <person name="Jia S.-G."/>
            <person name="Mao Y.-M."/>
        </authorList>
    </citation>
    <scope>NUCLEOTIDE SEQUENCE</scope>
    <source>
        <strain evidence="4">AT0</strain>
        <tissue evidence="4">Leaf</tissue>
    </source>
</reference>
<dbReference type="InterPro" id="IPR002208">
    <property type="entry name" value="SecY/SEC61-alpha"/>
</dbReference>
<dbReference type="GO" id="GO:0015031">
    <property type="term" value="P:protein transport"/>
    <property type="evidence" value="ECO:0007669"/>
    <property type="project" value="InterPro"/>
</dbReference>
<dbReference type="GO" id="GO:0009535">
    <property type="term" value="C:chloroplast thylakoid membrane"/>
    <property type="evidence" value="ECO:0007669"/>
    <property type="project" value="UniProtKB-SubCell"/>
</dbReference>
<evidence type="ECO:0000256" key="3">
    <source>
        <dbReference type="SAM" id="Phobius"/>
    </source>
</evidence>
<dbReference type="EMBL" id="JAEACU010000001">
    <property type="protein sequence ID" value="KAH7545019.1"/>
    <property type="molecule type" value="Genomic_DNA"/>
</dbReference>
<accession>A0A978VZ85</accession>
<evidence type="ECO:0000313" key="5">
    <source>
        <dbReference type="Proteomes" id="UP000813462"/>
    </source>
</evidence>
<comment type="caution">
    <text evidence="4">The sequence shown here is derived from an EMBL/GenBank/DDBJ whole genome shotgun (WGS) entry which is preliminary data.</text>
</comment>
<feature type="transmembrane region" description="Helical" evidence="3">
    <location>
        <begin position="171"/>
        <end position="189"/>
    </location>
</feature>
<evidence type="ECO:0008006" key="6">
    <source>
        <dbReference type="Google" id="ProtNLM"/>
    </source>
</evidence>
<feature type="transmembrane region" description="Helical" evidence="3">
    <location>
        <begin position="131"/>
        <end position="150"/>
    </location>
</feature>
<dbReference type="Pfam" id="PF00344">
    <property type="entry name" value="SecY"/>
    <property type="match status" value="1"/>
</dbReference>